<reference evidence="2" key="1">
    <citation type="submission" date="2009-08" db="EMBL/GenBank/DDBJ databases">
        <title>Annotation of Salpingoeca rosetta.</title>
        <authorList>
            <consortium name="The Broad Institute Genome Sequencing Platform"/>
            <person name="Russ C."/>
            <person name="Cuomo C."/>
            <person name="Burger G."/>
            <person name="Gray M.W."/>
            <person name="Holland P.W.H."/>
            <person name="King N."/>
            <person name="Lang F.B.F."/>
            <person name="Roger A.J."/>
            <person name="Ruiz-Trillo I."/>
            <person name="Young S.K."/>
            <person name="Zeng Q."/>
            <person name="Gargeya S."/>
            <person name="Alvarado L."/>
            <person name="Berlin A."/>
            <person name="Chapman S.B."/>
            <person name="Chen Z."/>
            <person name="Freedman E."/>
            <person name="Gellesch M."/>
            <person name="Goldberg J."/>
            <person name="Griggs A."/>
            <person name="Gujja S."/>
            <person name="Heilman E."/>
            <person name="Heiman D."/>
            <person name="Howarth C."/>
            <person name="Mehta T."/>
            <person name="Neiman D."/>
            <person name="Pearson M."/>
            <person name="Roberts A."/>
            <person name="Saif S."/>
            <person name="Shea T."/>
            <person name="Shenoy N."/>
            <person name="Sisk P."/>
            <person name="Stolte C."/>
            <person name="Sykes S."/>
            <person name="White J."/>
            <person name="Yandava C."/>
            <person name="Haas B."/>
            <person name="Nusbaum C."/>
            <person name="Birren B."/>
        </authorList>
    </citation>
    <scope>NUCLEOTIDE SEQUENCE</scope>
    <source>
        <strain evidence="2">ATCC 50818</strain>
    </source>
</reference>
<dbReference type="KEGG" id="sre:PTSG_09411"/>
<name>F2UMJ6_SALR5</name>
<accession>F2UMJ6</accession>
<evidence type="ECO:0000256" key="1">
    <source>
        <dbReference type="SAM" id="Phobius"/>
    </source>
</evidence>
<feature type="transmembrane region" description="Helical" evidence="1">
    <location>
        <begin position="12"/>
        <end position="35"/>
    </location>
</feature>
<sequence length="107" mass="12122">MCGTGALFVDHRVGFGMLVHVAVLPAAQHVLWHFAFASMRTATMKEALAIPLVLGGCFAAYFAVFRNRKKVDYVFEGREERQAEARVAAEQFRHRMDARLHDKSQKE</sequence>
<feature type="transmembrane region" description="Helical" evidence="1">
    <location>
        <begin position="47"/>
        <end position="65"/>
    </location>
</feature>
<keyword evidence="3" id="KW-1185">Reference proteome</keyword>
<gene>
    <name evidence="2" type="ORF">PTSG_09411</name>
</gene>
<evidence type="ECO:0000313" key="3">
    <source>
        <dbReference type="Proteomes" id="UP000007799"/>
    </source>
</evidence>
<dbReference type="AlphaFoldDB" id="F2UMJ6"/>
<dbReference type="Proteomes" id="UP000007799">
    <property type="component" value="Unassembled WGS sequence"/>
</dbReference>
<keyword evidence="1" id="KW-1133">Transmembrane helix</keyword>
<dbReference type="RefSeq" id="XP_004989668.1">
    <property type="nucleotide sequence ID" value="XM_004989611.1"/>
</dbReference>
<protein>
    <submittedName>
        <fullName evidence="2">Uncharacterized protein</fullName>
    </submittedName>
</protein>
<proteinExistence type="predicted"/>
<dbReference type="GeneID" id="16070219"/>
<organism evidence="2 3">
    <name type="scientific">Salpingoeca rosetta (strain ATCC 50818 / BSB-021)</name>
    <dbReference type="NCBI Taxonomy" id="946362"/>
    <lineage>
        <taxon>Eukaryota</taxon>
        <taxon>Choanoflagellata</taxon>
        <taxon>Craspedida</taxon>
        <taxon>Salpingoecidae</taxon>
        <taxon>Salpingoeca</taxon>
    </lineage>
</organism>
<keyword evidence="1" id="KW-0472">Membrane</keyword>
<dbReference type="InParanoid" id="F2UMJ6"/>
<evidence type="ECO:0000313" key="2">
    <source>
        <dbReference type="EMBL" id="EGD78345.1"/>
    </source>
</evidence>
<keyword evidence="1" id="KW-0812">Transmembrane</keyword>
<dbReference type="EMBL" id="GL832982">
    <property type="protein sequence ID" value="EGD78345.1"/>
    <property type="molecule type" value="Genomic_DNA"/>
</dbReference>